<evidence type="ECO:0000313" key="2">
    <source>
        <dbReference type="Proteomes" id="UP000265520"/>
    </source>
</evidence>
<dbReference type="Proteomes" id="UP000265520">
    <property type="component" value="Unassembled WGS sequence"/>
</dbReference>
<keyword evidence="2" id="KW-1185">Reference proteome</keyword>
<accession>A0A392NZQ1</accession>
<protein>
    <submittedName>
        <fullName evidence="1">Uncharacterized protein</fullName>
    </submittedName>
</protein>
<dbReference type="AlphaFoldDB" id="A0A392NZQ1"/>
<evidence type="ECO:0000313" key="1">
    <source>
        <dbReference type="EMBL" id="MCI05257.1"/>
    </source>
</evidence>
<comment type="caution">
    <text evidence="1">The sequence shown here is derived from an EMBL/GenBank/DDBJ whole genome shotgun (WGS) entry which is preliminary data.</text>
</comment>
<sequence length="56" mass="6281">SSTGKGREVMIYSVTASSSVIEDEIEMLKCWREERIWEESKQGSPSELSSNSAKRA</sequence>
<name>A0A392NZQ1_9FABA</name>
<proteinExistence type="predicted"/>
<reference evidence="1 2" key="1">
    <citation type="journal article" date="2018" name="Front. Plant Sci.">
        <title>Red Clover (Trifolium pratense) and Zigzag Clover (T. medium) - A Picture of Genomic Similarities and Differences.</title>
        <authorList>
            <person name="Dluhosova J."/>
            <person name="Istvanek J."/>
            <person name="Nedelnik J."/>
            <person name="Repkova J."/>
        </authorList>
    </citation>
    <scope>NUCLEOTIDE SEQUENCE [LARGE SCALE GENOMIC DNA]</scope>
    <source>
        <strain evidence="2">cv. 10/8</strain>
        <tissue evidence="1">Leaf</tissue>
    </source>
</reference>
<dbReference type="EMBL" id="LXQA010058088">
    <property type="protein sequence ID" value="MCI05257.1"/>
    <property type="molecule type" value="Genomic_DNA"/>
</dbReference>
<organism evidence="1 2">
    <name type="scientific">Trifolium medium</name>
    <dbReference type="NCBI Taxonomy" id="97028"/>
    <lineage>
        <taxon>Eukaryota</taxon>
        <taxon>Viridiplantae</taxon>
        <taxon>Streptophyta</taxon>
        <taxon>Embryophyta</taxon>
        <taxon>Tracheophyta</taxon>
        <taxon>Spermatophyta</taxon>
        <taxon>Magnoliopsida</taxon>
        <taxon>eudicotyledons</taxon>
        <taxon>Gunneridae</taxon>
        <taxon>Pentapetalae</taxon>
        <taxon>rosids</taxon>
        <taxon>fabids</taxon>
        <taxon>Fabales</taxon>
        <taxon>Fabaceae</taxon>
        <taxon>Papilionoideae</taxon>
        <taxon>50 kb inversion clade</taxon>
        <taxon>NPAAA clade</taxon>
        <taxon>Hologalegina</taxon>
        <taxon>IRL clade</taxon>
        <taxon>Trifolieae</taxon>
        <taxon>Trifolium</taxon>
    </lineage>
</organism>
<feature type="non-terminal residue" evidence="1">
    <location>
        <position position="1"/>
    </location>
</feature>